<dbReference type="Proteomes" id="UP000179118">
    <property type="component" value="Unassembled WGS sequence"/>
</dbReference>
<keyword evidence="1" id="KW-1133">Transmembrane helix</keyword>
<evidence type="ECO:0000313" key="4">
    <source>
        <dbReference type="Proteomes" id="UP000179118"/>
    </source>
</evidence>
<feature type="domain" description="Bacterial repeat" evidence="2">
    <location>
        <begin position="467"/>
        <end position="537"/>
    </location>
</feature>
<dbReference type="InterPro" id="IPR044060">
    <property type="entry name" value="Bacterial_rp_domain"/>
</dbReference>
<reference evidence="3 4" key="1">
    <citation type="journal article" date="2016" name="Nat. Commun.">
        <title>Thousands of microbial genomes shed light on interconnected biogeochemical processes in an aquifer system.</title>
        <authorList>
            <person name="Anantharaman K."/>
            <person name="Brown C.T."/>
            <person name="Hug L.A."/>
            <person name="Sharon I."/>
            <person name="Castelle C.J."/>
            <person name="Probst A.J."/>
            <person name="Thomas B.C."/>
            <person name="Singh A."/>
            <person name="Wilkins M.J."/>
            <person name="Karaoz U."/>
            <person name="Brodie E.L."/>
            <person name="Williams K.H."/>
            <person name="Hubbard S.S."/>
            <person name="Banfield J.F."/>
        </authorList>
    </citation>
    <scope>NUCLEOTIDE SEQUENCE [LARGE SCALE GENOMIC DNA]</scope>
</reference>
<dbReference type="GO" id="GO:0000272">
    <property type="term" value="P:polysaccharide catabolic process"/>
    <property type="evidence" value="ECO:0007669"/>
    <property type="project" value="InterPro"/>
</dbReference>
<dbReference type="Pfam" id="PF18998">
    <property type="entry name" value="Flg_new_2"/>
    <property type="match status" value="3"/>
</dbReference>
<sequence>MRSFLRKLTTKTFTIISAIYFVVVGFLFFQNEVSAAVSIRSAGAYVSGISNLTPIIPASAATGDIMLLIYGTKPYNDAPTVTAGWTSIGFATDGTIAAGNDVGSMQTRIYYKEHIGSETNPTVTNTTNSVSGAVIIAFQKGASEVWETPVGAGGGDATAGTGFSVTTSVNPGITAGDMLVGYAAIRSDAGTQSAIAITATGLTVGAFTESPSADLATNSGGDMAMSGGYRLVTAGTASDAPVYASTLATSHTGSAFIVRLRATTPPAVPTVTSPTATSIATTGATLGANVTSLGVPASISARGTCWGESSAPTINCTPASGLTTGVFTHARTGMSPGTFYYYRGYATNSTGTGYSTDGTFTTTASASGSVSASPSSCTISSGASTCTVQFTWAISNATSPNLYNFTRSTEYSALASGTGVSYAITNGVNTVQVRDSSTVLDSTSVTASCEAGTSWSGGVCTAIVTYYTIFASSGVNGTVEPTGTSTIAQGGSQIYSITPNSLYEVATLLIDGGPVTATTTYTFTNVTANHTISATFSLLPVTHTITSSAGSNGTIDPLGAIVVLNGASQAFSITPEPGFYTASLLVDGGNVATTSPYTFTNVTTNHTITATFAQIPTPPGSFTIIASQNPNGTVAPSGSTTVTESASQTYTITPNSGYDVGSLIIDSFTVATSTSYTFTNVTADHTIEATFTALPETPVMATVRRLASITFSGKAFPSGKISIVRKELGNEIATKEHGTTDENGFFNIRFTDLQTGAHSFGLLIKDPEGRTSQTKFFLVDVSRGDEIFKDIIAPPTVDILNGQVSRGGNLKVFGYASPGHTIRIYLDDILVKEALAGRGGVYSFDIPTGVFDFGQHKVRAKQINLDGGVASDFSTGRTFIVSKLAIVKADLSGDGKIDIKDWSIFLARWGAKNSLGRAGIDLNEDGKVDIGDFSIFIKTIRKK</sequence>
<organism evidence="3 4">
    <name type="scientific">Candidatus Yonathbacteria bacterium RIFCSPHIGHO2_02_FULL_44_14</name>
    <dbReference type="NCBI Taxonomy" id="1802724"/>
    <lineage>
        <taxon>Bacteria</taxon>
        <taxon>Candidatus Yonathiibacteriota</taxon>
    </lineage>
</organism>
<keyword evidence="1" id="KW-0812">Transmembrane</keyword>
<dbReference type="EMBL" id="MHUT01000011">
    <property type="protein sequence ID" value="OHA81052.1"/>
    <property type="molecule type" value="Genomic_DNA"/>
</dbReference>
<dbReference type="PROSITE" id="PS00018">
    <property type="entry name" value="EF_HAND_1"/>
    <property type="match status" value="2"/>
</dbReference>
<dbReference type="SUPFAM" id="SSF63446">
    <property type="entry name" value="Type I dockerin domain"/>
    <property type="match status" value="1"/>
</dbReference>
<name>A0A1G2S8Z9_9BACT</name>
<protein>
    <recommendedName>
        <fullName evidence="2">Bacterial repeat domain-containing protein</fullName>
    </recommendedName>
</protein>
<dbReference type="InterPro" id="IPR036439">
    <property type="entry name" value="Dockerin_dom_sf"/>
</dbReference>
<feature type="domain" description="Bacterial repeat" evidence="2">
    <location>
        <begin position="624"/>
        <end position="693"/>
    </location>
</feature>
<comment type="caution">
    <text evidence="3">The sequence shown here is derived from an EMBL/GenBank/DDBJ whole genome shotgun (WGS) entry which is preliminary data.</text>
</comment>
<evidence type="ECO:0000313" key="3">
    <source>
        <dbReference type="EMBL" id="OHA81052.1"/>
    </source>
</evidence>
<evidence type="ECO:0000256" key="1">
    <source>
        <dbReference type="SAM" id="Phobius"/>
    </source>
</evidence>
<proteinExistence type="predicted"/>
<dbReference type="InterPro" id="IPR018247">
    <property type="entry name" value="EF_Hand_1_Ca_BS"/>
</dbReference>
<dbReference type="AlphaFoldDB" id="A0A1G2S8Z9"/>
<feature type="domain" description="Bacterial repeat" evidence="2">
    <location>
        <begin position="544"/>
        <end position="615"/>
    </location>
</feature>
<evidence type="ECO:0000259" key="2">
    <source>
        <dbReference type="Pfam" id="PF18998"/>
    </source>
</evidence>
<keyword evidence="1" id="KW-0472">Membrane</keyword>
<feature type="transmembrane region" description="Helical" evidence="1">
    <location>
        <begin position="12"/>
        <end position="29"/>
    </location>
</feature>
<accession>A0A1G2S8Z9</accession>
<gene>
    <name evidence="3" type="ORF">A3D51_01730</name>
</gene>
<dbReference type="Gene3D" id="1.10.1330.10">
    <property type="entry name" value="Dockerin domain"/>
    <property type="match status" value="1"/>
</dbReference>